<dbReference type="Proteomes" id="UP000275267">
    <property type="component" value="Unassembled WGS sequence"/>
</dbReference>
<evidence type="ECO:0000313" key="1">
    <source>
        <dbReference type="EMBL" id="RLN22001.1"/>
    </source>
</evidence>
<accession>A0A3L6SHD3</accession>
<dbReference type="EMBL" id="PQIB02000004">
    <property type="protein sequence ID" value="RLN22001.1"/>
    <property type="molecule type" value="Genomic_DNA"/>
</dbReference>
<protein>
    <submittedName>
        <fullName evidence="1">CO(2)-response secreted protease-like</fullName>
    </submittedName>
</protein>
<comment type="caution">
    <text evidence="1">The sequence shown here is derived from an EMBL/GenBank/DDBJ whole genome shotgun (WGS) entry which is preliminary data.</text>
</comment>
<gene>
    <name evidence="1" type="ORF">C2845_PM07G28090</name>
</gene>
<name>A0A3L6SHD3_PANMI</name>
<reference evidence="2" key="1">
    <citation type="journal article" date="2019" name="Nat. Commun.">
        <title>The genome of broomcorn millet.</title>
        <authorList>
            <person name="Zou C."/>
            <person name="Miki D."/>
            <person name="Li D."/>
            <person name="Tang Q."/>
            <person name="Xiao L."/>
            <person name="Rajput S."/>
            <person name="Deng P."/>
            <person name="Jia W."/>
            <person name="Huang R."/>
            <person name="Zhang M."/>
            <person name="Sun Y."/>
            <person name="Hu J."/>
            <person name="Fu X."/>
            <person name="Schnable P.S."/>
            <person name="Li F."/>
            <person name="Zhang H."/>
            <person name="Feng B."/>
            <person name="Zhu X."/>
            <person name="Liu R."/>
            <person name="Schnable J.C."/>
            <person name="Zhu J.-K."/>
            <person name="Zhang H."/>
        </authorList>
    </citation>
    <scope>NUCLEOTIDE SEQUENCE [LARGE SCALE GENOMIC DNA]</scope>
</reference>
<keyword evidence="2" id="KW-1185">Reference proteome</keyword>
<organism evidence="1 2">
    <name type="scientific">Panicum miliaceum</name>
    <name type="common">Proso millet</name>
    <name type="synonym">Broomcorn millet</name>
    <dbReference type="NCBI Taxonomy" id="4540"/>
    <lineage>
        <taxon>Eukaryota</taxon>
        <taxon>Viridiplantae</taxon>
        <taxon>Streptophyta</taxon>
        <taxon>Embryophyta</taxon>
        <taxon>Tracheophyta</taxon>
        <taxon>Spermatophyta</taxon>
        <taxon>Magnoliopsida</taxon>
        <taxon>Liliopsida</taxon>
        <taxon>Poales</taxon>
        <taxon>Poaceae</taxon>
        <taxon>PACMAD clade</taxon>
        <taxon>Panicoideae</taxon>
        <taxon>Panicodae</taxon>
        <taxon>Paniceae</taxon>
        <taxon>Panicinae</taxon>
        <taxon>Panicum</taxon>
        <taxon>Panicum sect. Panicum</taxon>
    </lineage>
</organism>
<sequence length="60" mass="6551">MGAGEISPLRMLSPSLMFDTTTSTSNYGYKKRVVRKVSDAARFVSSRRASTTVHLRVAAS</sequence>
<dbReference type="GO" id="GO:0006508">
    <property type="term" value="P:proteolysis"/>
    <property type="evidence" value="ECO:0007669"/>
    <property type="project" value="UniProtKB-KW"/>
</dbReference>
<dbReference type="AlphaFoldDB" id="A0A3L6SHD3"/>
<dbReference type="GO" id="GO:0008233">
    <property type="term" value="F:peptidase activity"/>
    <property type="evidence" value="ECO:0007669"/>
    <property type="project" value="UniProtKB-KW"/>
</dbReference>
<proteinExistence type="predicted"/>
<evidence type="ECO:0000313" key="2">
    <source>
        <dbReference type="Proteomes" id="UP000275267"/>
    </source>
</evidence>